<evidence type="ECO:0000256" key="1">
    <source>
        <dbReference type="SAM" id="MobiDB-lite"/>
    </source>
</evidence>
<evidence type="ECO:0000259" key="3">
    <source>
        <dbReference type="PROSITE" id="PS50132"/>
    </source>
</evidence>
<proteinExistence type="predicted"/>
<dbReference type="InterPro" id="IPR044926">
    <property type="entry name" value="RGS_subdomain_2"/>
</dbReference>
<dbReference type="PRINTS" id="PR01301">
    <property type="entry name" value="RGSPROTEIN"/>
</dbReference>
<keyword evidence="2" id="KW-0812">Transmembrane</keyword>
<dbReference type="VEuPathDB" id="FungiDB:MUCCIDRAFT_85493"/>
<organism evidence="4 5">
    <name type="scientific">Mucor lusitanicus CBS 277.49</name>
    <dbReference type="NCBI Taxonomy" id="747725"/>
    <lineage>
        <taxon>Eukaryota</taxon>
        <taxon>Fungi</taxon>
        <taxon>Fungi incertae sedis</taxon>
        <taxon>Mucoromycota</taxon>
        <taxon>Mucoromycotina</taxon>
        <taxon>Mucoromycetes</taxon>
        <taxon>Mucorales</taxon>
        <taxon>Mucorineae</taxon>
        <taxon>Mucoraceae</taxon>
        <taxon>Mucor</taxon>
    </lineage>
</organism>
<gene>
    <name evidence="4" type="ORF">MUCCIDRAFT_85493</name>
</gene>
<dbReference type="Gene3D" id="1.10.167.10">
    <property type="entry name" value="Regulator of G-protein Signalling 4, domain 2"/>
    <property type="match status" value="1"/>
</dbReference>
<keyword evidence="5" id="KW-1185">Reference proteome</keyword>
<sequence length="364" mass="42065">MTKKRRTSHTSQASTASTTSSSGDMYLSTRTRKSISKSRRSSAVDEKPPSRRASVAAALSLLSLPSFNEQLSAAQVANALDVHAMYKVKVDRSSRKLEYFFGEPTPVDVCISEINKEGLKAMLESKVPLCYFLYHLLDEFSSENLFFFLEVEQFENYKKKSSRKHKEMARRIYDTYIVNDSYLEVNLDDRVKRHIADQMNAENDEICPSIFAEAQTCAYIMLESSFIRFLHTSVYEDMVENCGFLNIHYDKTVTSNALNYLTQYLRHQQDMVIMHSKDHGPLGDSLTEMNIRHYDLTKAVLVAVFICVFKFVVVFNKIGTPSIKKAYKEKAIYQNKREWKTYINYTPQILAFMPDQKTKRHNLE</sequence>
<feature type="region of interest" description="Disordered" evidence="1">
    <location>
        <begin position="1"/>
        <end position="49"/>
    </location>
</feature>
<dbReference type="InterPro" id="IPR016137">
    <property type="entry name" value="RGS"/>
</dbReference>
<evidence type="ECO:0000256" key="2">
    <source>
        <dbReference type="SAM" id="Phobius"/>
    </source>
</evidence>
<protein>
    <recommendedName>
        <fullName evidence="3">RGS domain-containing protein</fullName>
    </recommendedName>
</protein>
<accession>A0A168HLZ5</accession>
<dbReference type="EMBL" id="AMYB01000009">
    <property type="protein sequence ID" value="OAC98947.1"/>
    <property type="molecule type" value="Genomic_DNA"/>
</dbReference>
<dbReference type="Proteomes" id="UP000077051">
    <property type="component" value="Unassembled WGS sequence"/>
</dbReference>
<dbReference type="CDD" id="cd07440">
    <property type="entry name" value="RGS"/>
    <property type="match status" value="1"/>
</dbReference>
<name>A0A168HLZ5_MUCCL</name>
<dbReference type="AlphaFoldDB" id="A0A168HLZ5"/>
<dbReference type="OrthoDB" id="196547at2759"/>
<dbReference type="PANTHER" id="PTHR10845">
    <property type="entry name" value="REGULATOR OF G PROTEIN SIGNALING"/>
    <property type="match status" value="1"/>
</dbReference>
<dbReference type="PANTHER" id="PTHR10845:SF192">
    <property type="entry name" value="DOUBLE HIT, ISOFORM B"/>
    <property type="match status" value="1"/>
</dbReference>
<evidence type="ECO:0000313" key="5">
    <source>
        <dbReference type="Proteomes" id="UP000077051"/>
    </source>
</evidence>
<dbReference type="Pfam" id="PF00615">
    <property type="entry name" value="RGS"/>
    <property type="match status" value="1"/>
</dbReference>
<feature type="compositionally biased region" description="Basic residues" evidence="1">
    <location>
        <begin position="30"/>
        <end position="40"/>
    </location>
</feature>
<keyword evidence="2" id="KW-1133">Transmembrane helix</keyword>
<dbReference type="SMART" id="SM00315">
    <property type="entry name" value="RGS"/>
    <property type="match status" value="1"/>
</dbReference>
<evidence type="ECO:0000313" key="4">
    <source>
        <dbReference type="EMBL" id="OAC98947.1"/>
    </source>
</evidence>
<keyword evidence="2" id="KW-0472">Membrane</keyword>
<dbReference type="SUPFAM" id="SSF48097">
    <property type="entry name" value="Regulator of G-protein signaling, RGS"/>
    <property type="match status" value="1"/>
</dbReference>
<reference evidence="4 5" key="1">
    <citation type="submission" date="2015-06" db="EMBL/GenBank/DDBJ databases">
        <title>Expansion of signal transduction pathways in fungi by whole-genome duplication.</title>
        <authorList>
            <consortium name="DOE Joint Genome Institute"/>
            <person name="Corrochano L.M."/>
            <person name="Kuo A."/>
            <person name="Marcet-Houben M."/>
            <person name="Polaino S."/>
            <person name="Salamov A."/>
            <person name="Villalobos J.M."/>
            <person name="Alvarez M.I."/>
            <person name="Avalos J."/>
            <person name="Benito E.P."/>
            <person name="Benoit I."/>
            <person name="Burger G."/>
            <person name="Camino L.P."/>
            <person name="Canovas D."/>
            <person name="Cerda-Olmedo E."/>
            <person name="Cheng J.-F."/>
            <person name="Dominguez A."/>
            <person name="Elias M."/>
            <person name="Eslava A.P."/>
            <person name="Glaser F."/>
            <person name="Grimwood J."/>
            <person name="Gutierrez G."/>
            <person name="Heitman J."/>
            <person name="Henrissat B."/>
            <person name="Iturriaga E.A."/>
            <person name="Lang B.F."/>
            <person name="Lavin J.L."/>
            <person name="Lee S."/>
            <person name="Li W."/>
            <person name="Lindquist E."/>
            <person name="Lopez-Garcia S."/>
            <person name="Luque E.M."/>
            <person name="Marcos A.T."/>
            <person name="Martin J."/>
            <person name="Mccluskey K."/>
            <person name="Medina H.R."/>
            <person name="Miralles-Duran A."/>
            <person name="Miyazaki A."/>
            <person name="Munoz-Torres E."/>
            <person name="Oguiza J.A."/>
            <person name="Ohm R."/>
            <person name="Olmedo M."/>
            <person name="Orejas M."/>
            <person name="Ortiz-Castellanos L."/>
            <person name="Pisabarro A.G."/>
            <person name="Rodriguez-Romero J."/>
            <person name="Ruiz-Herrera J."/>
            <person name="Ruiz-Vazquez R."/>
            <person name="Sanz C."/>
            <person name="Schackwitz W."/>
            <person name="Schmutz J."/>
            <person name="Shahriari M."/>
            <person name="Shelest E."/>
            <person name="Silva-Franco F."/>
            <person name="Soanes D."/>
            <person name="Syed K."/>
            <person name="Tagua V.G."/>
            <person name="Talbot N.J."/>
            <person name="Thon M."/>
            <person name="De Vries R.P."/>
            <person name="Wiebenga A."/>
            <person name="Yadav J.S."/>
            <person name="Braun E.L."/>
            <person name="Baker S."/>
            <person name="Garre V."/>
            <person name="Horwitz B."/>
            <person name="Torres-Martinez S."/>
            <person name="Idnurm A."/>
            <person name="Herrera-Estrella A."/>
            <person name="Gabaldon T."/>
            <person name="Grigoriev I.V."/>
        </authorList>
    </citation>
    <scope>NUCLEOTIDE SEQUENCE [LARGE SCALE GENOMIC DNA]</scope>
    <source>
        <strain evidence="4 5">CBS 277.49</strain>
    </source>
</reference>
<feature type="domain" description="RGS" evidence="3">
    <location>
        <begin position="118"/>
        <end position="239"/>
    </location>
</feature>
<dbReference type="InterPro" id="IPR036305">
    <property type="entry name" value="RGS_sf"/>
</dbReference>
<feature type="transmembrane region" description="Helical" evidence="2">
    <location>
        <begin position="299"/>
        <end position="318"/>
    </location>
</feature>
<dbReference type="STRING" id="747725.A0A168HLZ5"/>
<dbReference type="PROSITE" id="PS50132">
    <property type="entry name" value="RGS"/>
    <property type="match status" value="1"/>
</dbReference>
<comment type="caution">
    <text evidence="4">The sequence shown here is derived from an EMBL/GenBank/DDBJ whole genome shotgun (WGS) entry which is preliminary data.</text>
</comment>
<feature type="compositionally biased region" description="Low complexity" evidence="1">
    <location>
        <begin position="9"/>
        <end position="22"/>
    </location>
</feature>